<dbReference type="Proteomes" id="UP001079430">
    <property type="component" value="Unassembled WGS sequence"/>
</dbReference>
<dbReference type="EMBL" id="JAPVOI010000004">
    <property type="protein sequence ID" value="MCZ4089367.1"/>
    <property type="molecule type" value="Genomic_DNA"/>
</dbReference>
<sequence>MSLVDPERIWLQSHQDTTALGEDRLWCQDKVWPNGPEDHEPTEYVRADLYAALTRELSEARRNALEEAAEIAENRTRDFCREGFVLQGPSYLGQTIAAAIRKAGEEGNNG</sequence>
<proteinExistence type="predicted"/>
<name>A0ABT4KED7_9HYPH</name>
<comment type="caution">
    <text evidence="1">The sequence shown here is derived from an EMBL/GenBank/DDBJ whole genome shotgun (WGS) entry which is preliminary data.</text>
</comment>
<organism evidence="1 2">
    <name type="scientific">Sinorhizobium psoraleae</name>
    <dbReference type="NCBI Taxonomy" id="520838"/>
    <lineage>
        <taxon>Bacteria</taxon>
        <taxon>Pseudomonadati</taxon>
        <taxon>Pseudomonadota</taxon>
        <taxon>Alphaproteobacteria</taxon>
        <taxon>Hyphomicrobiales</taxon>
        <taxon>Rhizobiaceae</taxon>
        <taxon>Sinorhizobium/Ensifer group</taxon>
        <taxon>Sinorhizobium</taxon>
    </lineage>
</organism>
<protein>
    <submittedName>
        <fullName evidence="1">Uncharacterized protein</fullName>
    </submittedName>
</protein>
<evidence type="ECO:0000313" key="1">
    <source>
        <dbReference type="EMBL" id="MCZ4089367.1"/>
    </source>
</evidence>
<gene>
    <name evidence="1" type="ORF">O3W52_04620</name>
</gene>
<accession>A0ABT4KED7</accession>
<evidence type="ECO:0000313" key="2">
    <source>
        <dbReference type="Proteomes" id="UP001079430"/>
    </source>
</evidence>
<keyword evidence="2" id="KW-1185">Reference proteome</keyword>
<reference evidence="1" key="1">
    <citation type="submission" date="2022-10" db="EMBL/GenBank/DDBJ databases">
        <title>Whole genome sequencing of three plant growth promoting bacteria isolated from Vachellia tortilis subsp. raddiana in Morocco.</title>
        <authorList>
            <person name="Hnini M."/>
            <person name="Zouagui R."/>
            <person name="Zouagui H."/>
            <person name="Chemao Elfihri M.-W."/>
            <person name="Ibrahimi A."/>
            <person name="Sbabou L."/>
            <person name="Aurag J."/>
        </authorList>
    </citation>
    <scope>NUCLEOTIDE SEQUENCE</scope>
    <source>
        <strain evidence="1">LMR678</strain>
    </source>
</reference>